<organism evidence="6 7">
    <name type="scientific">Alkalicoccobacillus porphyridii</name>
    <dbReference type="NCBI Taxonomy" id="2597270"/>
    <lineage>
        <taxon>Bacteria</taxon>
        <taxon>Bacillati</taxon>
        <taxon>Bacillota</taxon>
        <taxon>Bacilli</taxon>
        <taxon>Bacillales</taxon>
        <taxon>Bacillaceae</taxon>
        <taxon>Alkalicoccobacillus</taxon>
    </lineage>
</organism>
<keyword evidence="7" id="KW-1185">Reference proteome</keyword>
<accession>A0A553ZUZ7</accession>
<dbReference type="GO" id="GO:0003899">
    <property type="term" value="F:DNA-directed RNA polymerase activity"/>
    <property type="evidence" value="ECO:0007669"/>
    <property type="project" value="UniProtKB-UniRule"/>
</dbReference>
<reference evidence="6 7" key="1">
    <citation type="submission" date="2019-07" db="EMBL/GenBank/DDBJ databases">
        <authorList>
            <person name="Park Y.J."/>
            <person name="Jeong S.E."/>
            <person name="Jung H.S."/>
        </authorList>
    </citation>
    <scope>NUCLEOTIDE SEQUENCE [LARGE SCALE GENOMIC DNA]</scope>
    <source>
        <strain evidence="7">P16(2019)</strain>
    </source>
</reference>
<dbReference type="Proteomes" id="UP000318521">
    <property type="component" value="Unassembled WGS sequence"/>
</dbReference>
<keyword evidence="2 5" id="KW-0808">Transferase</keyword>
<name>A0A553ZUZ7_9BACI</name>
<dbReference type="Pfam" id="PF07288">
    <property type="entry name" value="RpoY"/>
    <property type="match status" value="1"/>
</dbReference>
<evidence type="ECO:0000256" key="3">
    <source>
        <dbReference type="ARBA" id="ARBA00022695"/>
    </source>
</evidence>
<dbReference type="NCBIfam" id="NF010188">
    <property type="entry name" value="PRK13667.1"/>
    <property type="match status" value="1"/>
</dbReference>
<protein>
    <recommendedName>
        <fullName evidence="5">DNA-directed RNA polymerase subunit epsilon</fullName>
        <shortName evidence="5">RNAP epsilon subunit</shortName>
        <ecNumber evidence="5">2.7.7.6</ecNumber>
    </recommendedName>
    <alternativeName>
        <fullName evidence="5">RNA polymerase epsilon subunit</fullName>
    </alternativeName>
    <alternativeName>
        <fullName evidence="5">Transcriptase subunit epsilon</fullName>
    </alternativeName>
</protein>
<keyword evidence="1 5" id="KW-0240">DNA-directed RNA polymerase</keyword>
<comment type="caution">
    <text evidence="6">The sequence shown here is derived from an EMBL/GenBank/DDBJ whole genome shotgun (WGS) entry which is preliminary data.</text>
</comment>
<evidence type="ECO:0000256" key="1">
    <source>
        <dbReference type="ARBA" id="ARBA00022478"/>
    </source>
</evidence>
<dbReference type="GO" id="GO:0000428">
    <property type="term" value="C:DNA-directed RNA polymerase complex"/>
    <property type="evidence" value="ECO:0007669"/>
    <property type="project" value="UniProtKB-KW"/>
</dbReference>
<evidence type="ECO:0000256" key="5">
    <source>
        <dbReference type="HAMAP-Rule" id="MF_01553"/>
    </source>
</evidence>
<comment type="catalytic activity">
    <reaction evidence="5">
        <text>RNA(n) + a ribonucleoside 5'-triphosphate = RNA(n+1) + diphosphate</text>
        <dbReference type="Rhea" id="RHEA:21248"/>
        <dbReference type="Rhea" id="RHEA-COMP:14527"/>
        <dbReference type="Rhea" id="RHEA-COMP:17342"/>
        <dbReference type="ChEBI" id="CHEBI:33019"/>
        <dbReference type="ChEBI" id="CHEBI:61557"/>
        <dbReference type="ChEBI" id="CHEBI:140395"/>
        <dbReference type="EC" id="2.7.7.6"/>
    </reaction>
</comment>
<keyword evidence="4 5" id="KW-0804">Transcription</keyword>
<comment type="similarity">
    <text evidence="5">Belongs to the RNA polymerase subunit epsilon family.</text>
</comment>
<evidence type="ECO:0000313" key="6">
    <source>
        <dbReference type="EMBL" id="TSB45311.1"/>
    </source>
</evidence>
<sequence length="70" mass="8208">MSIFKVFFQESATEVPVREWTRSVYVEGETEADVRKKLASRQYNIEFVTLLSGAHLDYEQNQEDFKTESV</sequence>
<dbReference type="RefSeq" id="WP_143849973.1">
    <property type="nucleotide sequence ID" value="NZ_VLXZ01000012.1"/>
</dbReference>
<proteinExistence type="inferred from homology"/>
<dbReference type="GO" id="GO:0003677">
    <property type="term" value="F:DNA binding"/>
    <property type="evidence" value="ECO:0007669"/>
    <property type="project" value="UniProtKB-UniRule"/>
</dbReference>
<dbReference type="EMBL" id="VLXZ01000012">
    <property type="protein sequence ID" value="TSB45311.1"/>
    <property type="molecule type" value="Genomic_DNA"/>
</dbReference>
<evidence type="ECO:0000313" key="7">
    <source>
        <dbReference type="Proteomes" id="UP000318521"/>
    </source>
</evidence>
<dbReference type="InterPro" id="IPR009907">
    <property type="entry name" value="RpoY"/>
</dbReference>
<evidence type="ECO:0000256" key="2">
    <source>
        <dbReference type="ARBA" id="ARBA00022679"/>
    </source>
</evidence>
<dbReference type="HAMAP" id="MF_01553">
    <property type="entry name" value="RNApol_bact_RpoY"/>
    <property type="match status" value="1"/>
</dbReference>
<comment type="subunit">
    <text evidence="5">RNAP is composed of a core of 2 alpha, a beta and a beta' subunit. The core is associated with a delta subunit, and at least one of epsilon or omega. When a sigma factor is associated with the core the holoenzyme is formed, which can initiate transcription.</text>
</comment>
<dbReference type="Gene3D" id="3.10.20.730">
    <property type="entry name" value="RNAP, epsilon subunit-like"/>
    <property type="match status" value="1"/>
</dbReference>
<comment type="function">
    <text evidence="5">A non-essential component of RNA polymerase (RNAP).</text>
</comment>
<dbReference type="AlphaFoldDB" id="A0A553ZUZ7"/>
<evidence type="ECO:0000256" key="4">
    <source>
        <dbReference type="ARBA" id="ARBA00023163"/>
    </source>
</evidence>
<dbReference type="GO" id="GO:0006351">
    <property type="term" value="P:DNA-templated transcription"/>
    <property type="evidence" value="ECO:0007669"/>
    <property type="project" value="UniProtKB-UniRule"/>
</dbReference>
<gene>
    <name evidence="5" type="primary">rpoY</name>
    <name evidence="6" type="ORF">FN960_16550</name>
</gene>
<keyword evidence="3 5" id="KW-0548">Nucleotidyltransferase</keyword>
<dbReference type="EC" id="2.7.7.6" evidence="5"/>
<dbReference type="OrthoDB" id="2147503at2"/>